<dbReference type="Proteomes" id="UP001501563">
    <property type="component" value="Unassembled WGS sequence"/>
</dbReference>
<dbReference type="Pfam" id="PF14525">
    <property type="entry name" value="AraC_binding_2"/>
    <property type="match status" value="1"/>
</dbReference>
<protein>
    <submittedName>
        <fullName evidence="5">Helix-turn-helix domain-containing protein</fullName>
    </submittedName>
</protein>
<dbReference type="SMART" id="SM00342">
    <property type="entry name" value="HTH_ARAC"/>
    <property type="match status" value="1"/>
</dbReference>
<dbReference type="SUPFAM" id="SSF46689">
    <property type="entry name" value="Homeodomain-like"/>
    <property type="match status" value="1"/>
</dbReference>
<organism evidence="5 6">
    <name type="scientific">Streptomyces lannensis</name>
    <dbReference type="NCBI Taxonomy" id="766498"/>
    <lineage>
        <taxon>Bacteria</taxon>
        <taxon>Bacillati</taxon>
        <taxon>Actinomycetota</taxon>
        <taxon>Actinomycetes</taxon>
        <taxon>Kitasatosporales</taxon>
        <taxon>Streptomycetaceae</taxon>
        <taxon>Streptomyces</taxon>
    </lineage>
</organism>
<reference evidence="6" key="1">
    <citation type="journal article" date="2019" name="Int. J. Syst. Evol. Microbiol.">
        <title>The Global Catalogue of Microorganisms (GCM) 10K type strain sequencing project: providing services to taxonomists for standard genome sequencing and annotation.</title>
        <authorList>
            <consortium name="The Broad Institute Genomics Platform"/>
            <consortium name="The Broad Institute Genome Sequencing Center for Infectious Disease"/>
            <person name="Wu L."/>
            <person name="Ma J."/>
        </authorList>
    </citation>
    <scope>NUCLEOTIDE SEQUENCE [LARGE SCALE GENOMIC DNA]</scope>
    <source>
        <strain evidence="6">JCM 16578</strain>
    </source>
</reference>
<sequence>MPIALSTAPLSASDRSERWHEVVSRTFVPLDVRLLETEPSPGVISSEQLGLVQVSLVRAGPQTVTRSRRLIARDDQEFLILSLQHSGTAIKEQDGRESVINPGEFSISDSSRPFRKKLGGEFSFTSFHFPREELQVREEDLRALTATTFTGRTGSAAVVAAYFARMAQEARGFGDSVGRQFATTGLDLLALLIDERRGRFTPQAAETAAAAAVRVKDHIIRNLPDPGLSPATIAAANFMSVRYVHKLFQLEGETVGRWIQARRLERCRRDLLRSKGRDLGVAAVARRWGFVSPSHFGRVFRAAYGMTPREWQAHGLGTEGATGTKG</sequence>
<keyword evidence="6" id="KW-1185">Reference proteome</keyword>
<dbReference type="EMBL" id="BAAAZA010000004">
    <property type="protein sequence ID" value="GAA3856121.1"/>
    <property type="molecule type" value="Genomic_DNA"/>
</dbReference>
<evidence type="ECO:0000256" key="1">
    <source>
        <dbReference type="ARBA" id="ARBA00023015"/>
    </source>
</evidence>
<dbReference type="InterPro" id="IPR009057">
    <property type="entry name" value="Homeodomain-like_sf"/>
</dbReference>
<dbReference type="PANTHER" id="PTHR46796:SF6">
    <property type="entry name" value="ARAC SUBFAMILY"/>
    <property type="match status" value="1"/>
</dbReference>
<dbReference type="Gene3D" id="1.10.10.60">
    <property type="entry name" value="Homeodomain-like"/>
    <property type="match status" value="1"/>
</dbReference>
<dbReference type="Pfam" id="PF12833">
    <property type="entry name" value="HTH_18"/>
    <property type="match status" value="1"/>
</dbReference>
<name>A0ABP7JV74_9ACTN</name>
<evidence type="ECO:0000313" key="6">
    <source>
        <dbReference type="Proteomes" id="UP001501563"/>
    </source>
</evidence>
<evidence type="ECO:0000256" key="2">
    <source>
        <dbReference type="ARBA" id="ARBA00023125"/>
    </source>
</evidence>
<comment type="caution">
    <text evidence="5">The sequence shown here is derived from an EMBL/GenBank/DDBJ whole genome shotgun (WGS) entry which is preliminary data.</text>
</comment>
<dbReference type="InterPro" id="IPR018060">
    <property type="entry name" value="HTH_AraC"/>
</dbReference>
<dbReference type="PRINTS" id="PR00032">
    <property type="entry name" value="HTHARAC"/>
</dbReference>
<keyword evidence="2" id="KW-0238">DNA-binding</keyword>
<proteinExistence type="predicted"/>
<dbReference type="InterPro" id="IPR050204">
    <property type="entry name" value="AraC_XylS_family_regulators"/>
</dbReference>
<evidence type="ECO:0000313" key="5">
    <source>
        <dbReference type="EMBL" id="GAA3856121.1"/>
    </source>
</evidence>
<gene>
    <name evidence="5" type="ORF">GCM10022207_19320</name>
</gene>
<keyword evidence="3" id="KW-0804">Transcription</keyword>
<evidence type="ECO:0000259" key="4">
    <source>
        <dbReference type="PROSITE" id="PS01124"/>
    </source>
</evidence>
<feature type="domain" description="HTH araC/xylS-type" evidence="4">
    <location>
        <begin position="213"/>
        <end position="314"/>
    </location>
</feature>
<dbReference type="PANTHER" id="PTHR46796">
    <property type="entry name" value="HTH-TYPE TRANSCRIPTIONAL ACTIVATOR RHAS-RELATED"/>
    <property type="match status" value="1"/>
</dbReference>
<dbReference type="InterPro" id="IPR020449">
    <property type="entry name" value="Tscrpt_reg_AraC-type_HTH"/>
</dbReference>
<accession>A0ABP7JV74</accession>
<evidence type="ECO:0000256" key="3">
    <source>
        <dbReference type="ARBA" id="ARBA00023163"/>
    </source>
</evidence>
<dbReference type="PROSITE" id="PS01124">
    <property type="entry name" value="HTH_ARAC_FAMILY_2"/>
    <property type="match status" value="1"/>
</dbReference>
<keyword evidence="1" id="KW-0805">Transcription regulation</keyword>
<dbReference type="InterPro" id="IPR035418">
    <property type="entry name" value="AraC-bd_2"/>
</dbReference>